<dbReference type="Pfam" id="PF13927">
    <property type="entry name" value="Ig_3"/>
    <property type="match status" value="1"/>
</dbReference>
<feature type="region of interest" description="Disordered" evidence="6">
    <location>
        <begin position="857"/>
        <end position="899"/>
    </location>
</feature>
<evidence type="ECO:0000256" key="4">
    <source>
        <dbReference type="ARBA" id="ARBA00023180"/>
    </source>
</evidence>
<proteinExistence type="predicted"/>
<keyword evidence="7" id="KW-0812">Transmembrane</keyword>
<dbReference type="InterPro" id="IPR036116">
    <property type="entry name" value="FN3_sf"/>
</dbReference>
<keyword evidence="2 7" id="KW-0472">Membrane</keyword>
<dbReference type="GO" id="GO:0005886">
    <property type="term" value="C:plasma membrane"/>
    <property type="evidence" value="ECO:0007669"/>
    <property type="project" value="TreeGrafter"/>
</dbReference>
<evidence type="ECO:0000313" key="10">
    <source>
        <dbReference type="Proteomes" id="UP000694844"/>
    </source>
</evidence>
<gene>
    <name evidence="11" type="primary">LOC111116940</name>
</gene>
<feature type="domain" description="Ig-like" evidence="8">
    <location>
        <begin position="214"/>
        <end position="306"/>
    </location>
</feature>
<dbReference type="SUPFAM" id="SSF48726">
    <property type="entry name" value="Immunoglobulin"/>
    <property type="match status" value="1"/>
</dbReference>
<evidence type="ECO:0000256" key="7">
    <source>
        <dbReference type="SAM" id="Phobius"/>
    </source>
</evidence>
<sequence length="899" mass="100076">MFISFDLGFSTLLQMERVMFTCFVVCGLLYSAQGILLTISTKFMNGDVLFLWTGSLAQEYHIEITRDKTTSNWERQTGTQYTVENALLYDSISINIRLPGDSTNNEMTYSVSKVESNVGDSMNISWIAPFFPGAGVYTIYHTGNTNRSIFHVNTNGATFDQTKYEYHSRPYNSKNIAFNIMDISRDDAGYYNGGISAQAAWFGGGVVLIVHDKPSKPKIQGNLNIMVGEYSNLTCSSNSTTAPDYYARLRPLTPLSYTWYVNNTKLDGETRKTLGLRVSRNHKYNQYSCTARDKLESDRSDHVIINPLYTPDNVNILPLLNSNDKLAVKEGESIGPYTCTADCNPPCDMTWKYKDSKSGGFFDVASTGSLDSHTVNRSIALYRCIAKYPLDKDYKKIESINLDVLYLDEPLVSINGSSYSNQAVQAQERTSLHISCNVSGNPDPSIRLLRSGSTDILIETSTSEMLNHSITRLQCSDTGNYTCSGDSEESIFSSKQKVFGVIVNCKPRFDSMGNFQRNYGSKSGGNVNVPVAVPLIANPPPKASDITWSGPTGELTISSTVSQESAIYKHVVRSSIPVQDPTYFGNYTMKFNRESIVTIIISAEDIPQPPMNFTAYSYAPGFINLTWLSGFNGGPEQHFLLFRRKGSTWESLANLTDPGEGRMGHFDPGPLSEGQIYWFRLNSCNRINCSVQSTDVQITVSAREPLGQSSDNSTFILIGVLIGVVIIILVVAAIVARLFLRKKKTEKRRESVQVMVDDTTQPDVVLYAAVDKSFLEKKRNKADVVTHDENKDKRVEEKGNLIPNPNAATKGKRKKKDMKKTAPEVDDSQTEAMYGNTTTRQLNQDGLIYIDVDFGNKAETLDPSGKPKIHGDEERTEYTFVDFSKKAPPIQESPKDDEN</sequence>
<keyword evidence="5" id="KW-0393">Immunoglobulin domain</keyword>
<comment type="subcellular location">
    <subcellularLocation>
        <location evidence="1">Membrane</location>
        <topology evidence="1">Single-pass type I membrane protein</topology>
    </subcellularLocation>
</comment>
<keyword evidence="4" id="KW-0325">Glycoprotein</keyword>
<dbReference type="KEGG" id="cvn:111116940"/>
<evidence type="ECO:0000259" key="9">
    <source>
        <dbReference type="PROSITE" id="PS50853"/>
    </source>
</evidence>
<protein>
    <submittedName>
        <fullName evidence="11">Uncharacterized protein LOC111116940</fullName>
    </submittedName>
</protein>
<dbReference type="GO" id="GO:0050839">
    <property type="term" value="F:cell adhesion molecule binding"/>
    <property type="evidence" value="ECO:0007669"/>
    <property type="project" value="TreeGrafter"/>
</dbReference>
<feature type="domain" description="Ig-like" evidence="8">
    <location>
        <begin position="311"/>
        <end position="401"/>
    </location>
</feature>
<evidence type="ECO:0000256" key="6">
    <source>
        <dbReference type="SAM" id="MobiDB-lite"/>
    </source>
</evidence>
<reference evidence="11" key="1">
    <citation type="submission" date="2025-08" db="UniProtKB">
        <authorList>
            <consortium name="RefSeq"/>
        </authorList>
    </citation>
    <scope>IDENTIFICATION</scope>
    <source>
        <tissue evidence="11">Whole sample</tissue>
    </source>
</reference>
<dbReference type="RefSeq" id="XP_022311708.1">
    <property type="nucleotide sequence ID" value="XM_022456000.1"/>
</dbReference>
<dbReference type="Proteomes" id="UP000694844">
    <property type="component" value="Chromosome 10"/>
</dbReference>
<dbReference type="GO" id="GO:0005911">
    <property type="term" value="C:cell-cell junction"/>
    <property type="evidence" value="ECO:0007669"/>
    <property type="project" value="TreeGrafter"/>
</dbReference>
<keyword evidence="7" id="KW-1133">Transmembrane helix</keyword>
<dbReference type="GeneID" id="111116940"/>
<dbReference type="OrthoDB" id="6127268at2759"/>
<organism evidence="10 11">
    <name type="scientific">Crassostrea virginica</name>
    <name type="common">Eastern oyster</name>
    <dbReference type="NCBI Taxonomy" id="6565"/>
    <lineage>
        <taxon>Eukaryota</taxon>
        <taxon>Metazoa</taxon>
        <taxon>Spiralia</taxon>
        <taxon>Lophotrochozoa</taxon>
        <taxon>Mollusca</taxon>
        <taxon>Bivalvia</taxon>
        <taxon>Autobranchia</taxon>
        <taxon>Pteriomorphia</taxon>
        <taxon>Ostreida</taxon>
        <taxon>Ostreoidea</taxon>
        <taxon>Ostreidae</taxon>
        <taxon>Crassostrea</taxon>
    </lineage>
</organism>
<keyword evidence="10" id="KW-1185">Reference proteome</keyword>
<feature type="transmembrane region" description="Helical" evidence="7">
    <location>
        <begin position="715"/>
        <end position="740"/>
    </location>
</feature>
<feature type="domain" description="Fibronectin type-III" evidence="9">
    <location>
        <begin position="609"/>
        <end position="705"/>
    </location>
</feature>
<dbReference type="PANTHER" id="PTHR11640">
    <property type="entry name" value="NEPHRIN"/>
    <property type="match status" value="1"/>
</dbReference>
<dbReference type="Gene3D" id="2.60.40.10">
    <property type="entry name" value="Immunoglobulins"/>
    <property type="match status" value="3"/>
</dbReference>
<dbReference type="InterPro" id="IPR036179">
    <property type="entry name" value="Ig-like_dom_sf"/>
</dbReference>
<evidence type="ECO:0000256" key="3">
    <source>
        <dbReference type="ARBA" id="ARBA00023157"/>
    </source>
</evidence>
<dbReference type="InterPro" id="IPR007110">
    <property type="entry name" value="Ig-like_dom"/>
</dbReference>
<dbReference type="SUPFAM" id="SSF49265">
    <property type="entry name" value="Fibronectin type III"/>
    <property type="match status" value="1"/>
</dbReference>
<feature type="domain" description="Ig-like" evidence="8">
    <location>
        <begin position="410"/>
        <end position="493"/>
    </location>
</feature>
<dbReference type="InterPro" id="IPR013783">
    <property type="entry name" value="Ig-like_fold"/>
</dbReference>
<feature type="compositionally biased region" description="Basic and acidic residues" evidence="6">
    <location>
        <begin position="785"/>
        <end position="799"/>
    </location>
</feature>
<evidence type="ECO:0000313" key="11">
    <source>
        <dbReference type="RefSeq" id="XP_022311708.1"/>
    </source>
</evidence>
<evidence type="ECO:0000256" key="2">
    <source>
        <dbReference type="ARBA" id="ARBA00023136"/>
    </source>
</evidence>
<dbReference type="PROSITE" id="PS50835">
    <property type="entry name" value="IG_LIKE"/>
    <property type="match status" value="3"/>
</dbReference>
<dbReference type="InterPro" id="IPR003961">
    <property type="entry name" value="FN3_dom"/>
</dbReference>
<evidence type="ECO:0000256" key="5">
    <source>
        <dbReference type="ARBA" id="ARBA00023319"/>
    </source>
</evidence>
<evidence type="ECO:0000256" key="1">
    <source>
        <dbReference type="ARBA" id="ARBA00004479"/>
    </source>
</evidence>
<dbReference type="GO" id="GO:0098609">
    <property type="term" value="P:cell-cell adhesion"/>
    <property type="evidence" value="ECO:0007669"/>
    <property type="project" value="TreeGrafter"/>
</dbReference>
<dbReference type="PROSITE" id="PS50853">
    <property type="entry name" value="FN3"/>
    <property type="match status" value="1"/>
</dbReference>
<dbReference type="InterPro" id="IPR051275">
    <property type="entry name" value="Cell_adhesion_signaling"/>
</dbReference>
<name>A0A8B8C7K2_CRAVI</name>
<feature type="region of interest" description="Disordered" evidence="6">
    <location>
        <begin position="785"/>
        <end position="839"/>
    </location>
</feature>
<dbReference type="CDD" id="cd00063">
    <property type="entry name" value="FN3"/>
    <property type="match status" value="1"/>
</dbReference>
<dbReference type="PANTHER" id="PTHR11640:SF31">
    <property type="entry name" value="IRREGULAR CHIASM C-ROUGHEST PROTEIN-RELATED"/>
    <property type="match status" value="1"/>
</dbReference>
<dbReference type="AlphaFoldDB" id="A0A8B8C7K2"/>
<keyword evidence="3" id="KW-1015">Disulfide bond</keyword>
<accession>A0A8B8C7K2</accession>
<evidence type="ECO:0000259" key="8">
    <source>
        <dbReference type="PROSITE" id="PS50835"/>
    </source>
</evidence>